<evidence type="ECO:0000256" key="5">
    <source>
        <dbReference type="ARBA" id="ARBA00023034"/>
    </source>
</evidence>
<organism evidence="9 10">
    <name type="scientific">Eeniella nana</name>
    <name type="common">Yeast</name>
    <name type="synonym">Brettanomyces nanus</name>
    <dbReference type="NCBI Taxonomy" id="13502"/>
    <lineage>
        <taxon>Eukaryota</taxon>
        <taxon>Fungi</taxon>
        <taxon>Dikarya</taxon>
        <taxon>Ascomycota</taxon>
        <taxon>Saccharomycotina</taxon>
        <taxon>Pichiomycetes</taxon>
        <taxon>Pichiales</taxon>
        <taxon>Pichiaceae</taxon>
        <taxon>Brettanomyces</taxon>
    </lineage>
</organism>
<sequence>MTIVDPSVILLQNYKYWSLDDLSDGLDQLLKEVDGDLVDLVNSNYLRFIDLGKSLDGSLDMTHDIKIDVANYIRRVKGANRQIDIDSKDIVEAVKYKRRLCILKRVTNIALLVDEQMETFIRINKRDEDDQLPLNHLTALYFSINKQYAEILKMINTGELITTLSRKMSSLQMEFRSLVGDELKIEREKDDKERMFELIKLNEVIREE</sequence>
<dbReference type="KEGG" id="bnn:FOA43_002098"/>
<evidence type="ECO:0000256" key="6">
    <source>
        <dbReference type="ARBA" id="ARBA00023136"/>
    </source>
</evidence>
<evidence type="ECO:0000313" key="10">
    <source>
        <dbReference type="Proteomes" id="UP000662931"/>
    </source>
</evidence>
<dbReference type="AlphaFoldDB" id="A0A875S6E7"/>
<feature type="domain" description="Conserved oligomeric Golgi complex subunit 2 N-terminal" evidence="8">
    <location>
        <begin position="12"/>
        <end position="58"/>
    </location>
</feature>
<evidence type="ECO:0000256" key="1">
    <source>
        <dbReference type="ARBA" id="ARBA00004395"/>
    </source>
</evidence>
<protein>
    <recommendedName>
        <fullName evidence="2">Conserved oligomeric Golgi complex subunit 2</fullName>
    </recommendedName>
    <alternativeName>
        <fullName evidence="7">Component of oligomeric Golgi complex 2</fullName>
    </alternativeName>
</protein>
<keyword evidence="5" id="KW-0333">Golgi apparatus</keyword>
<evidence type="ECO:0000256" key="3">
    <source>
        <dbReference type="ARBA" id="ARBA00022448"/>
    </source>
</evidence>
<proteinExistence type="predicted"/>
<dbReference type="Proteomes" id="UP000662931">
    <property type="component" value="Chromosome 2"/>
</dbReference>
<dbReference type="RefSeq" id="XP_038778329.1">
    <property type="nucleotide sequence ID" value="XM_038922401.1"/>
</dbReference>
<dbReference type="GeneID" id="62195499"/>
<gene>
    <name evidence="9" type="ORF">FOA43_002098</name>
</gene>
<name>A0A875S6E7_EENNA</name>
<keyword evidence="3" id="KW-0813">Transport</keyword>
<dbReference type="GO" id="GO:0000139">
    <property type="term" value="C:Golgi membrane"/>
    <property type="evidence" value="ECO:0007669"/>
    <property type="project" value="UniProtKB-SubCell"/>
</dbReference>
<evidence type="ECO:0000259" key="8">
    <source>
        <dbReference type="Pfam" id="PF06148"/>
    </source>
</evidence>
<evidence type="ECO:0000256" key="2">
    <source>
        <dbReference type="ARBA" id="ARBA00020977"/>
    </source>
</evidence>
<dbReference type="OrthoDB" id="332281at2759"/>
<keyword evidence="6" id="KW-0472">Membrane</keyword>
<keyword evidence="10" id="KW-1185">Reference proteome</keyword>
<dbReference type="EMBL" id="CP064813">
    <property type="protein sequence ID" value="QPG74764.1"/>
    <property type="molecule type" value="Genomic_DNA"/>
</dbReference>
<comment type="subcellular location">
    <subcellularLocation>
        <location evidence="1">Golgi apparatus membrane</location>
        <topology evidence="1">Peripheral membrane protein</topology>
    </subcellularLocation>
</comment>
<reference evidence="9" key="1">
    <citation type="submission" date="2020-10" db="EMBL/GenBank/DDBJ databases">
        <authorList>
            <person name="Roach M.J.R."/>
        </authorList>
    </citation>
    <scope>NUCLEOTIDE SEQUENCE</scope>
    <source>
        <strain evidence="9">CBS 1945</strain>
    </source>
</reference>
<keyword evidence="4" id="KW-0653">Protein transport</keyword>
<evidence type="ECO:0000256" key="4">
    <source>
        <dbReference type="ARBA" id="ARBA00022927"/>
    </source>
</evidence>
<evidence type="ECO:0000313" key="9">
    <source>
        <dbReference type="EMBL" id="QPG74764.1"/>
    </source>
</evidence>
<dbReference type="Pfam" id="PF06148">
    <property type="entry name" value="COG2_N"/>
    <property type="match status" value="1"/>
</dbReference>
<dbReference type="InterPro" id="IPR024602">
    <property type="entry name" value="COG_su2_N"/>
</dbReference>
<evidence type="ECO:0000256" key="7">
    <source>
        <dbReference type="ARBA" id="ARBA00031344"/>
    </source>
</evidence>
<dbReference type="GO" id="GO:0015031">
    <property type="term" value="P:protein transport"/>
    <property type="evidence" value="ECO:0007669"/>
    <property type="project" value="UniProtKB-KW"/>
</dbReference>
<accession>A0A875S6E7</accession>